<dbReference type="EMBL" id="JARBJD010000226">
    <property type="protein sequence ID" value="KAK2946512.1"/>
    <property type="molecule type" value="Genomic_DNA"/>
</dbReference>
<sequence length="346" mass="39285">MTTFDAKISSSSDFTCPDCFAFLKWTFKRKESESKKAVVFLSLVATVKSKPALDDSLEAKAVDFLKSVNPKDEKSADTFLSTLGRTTDESLTDFIQSIVVLISSPNRIITTTAMEMLDLLILSCSEKFHLALVRADLIPQIFATLNPLSLSFAEAVDIHINLMDIIRMSVQLATSDGFYKLKIYEEDEEQAVHETVLKHVMLYSEKYIRHLCVNRFSLVDGDQSRRFLTLLTQLLGISPYYQPTMEFVLHMPVFLTIPSCLTFFENDRSIWWFLSDMVDTQREWNEQSGEVQQMGTTVLRMLRIEGIEDVIEETLQTDKGGYYGGLIVARSIDLNTLLGMNLGDGW</sequence>
<organism evidence="1 2">
    <name type="scientific">Blattamonas nauphoetae</name>
    <dbReference type="NCBI Taxonomy" id="2049346"/>
    <lineage>
        <taxon>Eukaryota</taxon>
        <taxon>Metamonada</taxon>
        <taxon>Preaxostyla</taxon>
        <taxon>Oxymonadida</taxon>
        <taxon>Blattamonas</taxon>
    </lineage>
</organism>
<protein>
    <recommendedName>
        <fullName evidence="3">26S proteasome non-ATPase regulatory subunit 5</fullName>
    </recommendedName>
</protein>
<evidence type="ECO:0008006" key="3">
    <source>
        <dbReference type="Google" id="ProtNLM"/>
    </source>
</evidence>
<reference evidence="1 2" key="1">
    <citation type="journal article" date="2022" name="bioRxiv">
        <title>Genomics of Preaxostyla Flagellates Illuminates Evolutionary Transitions and the Path Towards Mitochondrial Loss.</title>
        <authorList>
            <person name="Novak L.V.F."/>
            <person name="Treitli S.C."/>
            <person name="Pyrih J."/>
            <person name="Halakuc P."/>
            <person name="Pipaliya S.V."/>
            <person name="Vacek V."/>
            <person name="Brzon O."/>
            <person name="Soukal P."/>
            <person name="Eme L."/>
            <person name="Dacks J.B."/>
            <person name="Karnkowska A."/>
            <person name="Elias M."/>
            <person name="Hampl V."/>
        </authorList>
    </citation>
    <scope>NUCLEOTIDE SEQUENCE [LARGE SCALE GENOMIC DNA]</scope>
    <source>
        <strain evidence="1">NAU3</strain>
        <tissue evidence="1">Gut</tissue>
    </source>
</reference>
<accession>A0ABQ9X6I1</accession>
<evidence type="ECO:0000313" key="2">
    <source>
        <dbReference type="Proteomes" id="UP001281761"/>
    </source>
</evidence>
<evidence type="ECO:0000313" key="1">
    <source>
        <dbReference type="EMBL" id="KAK2946512.1"/>
    </source>
</evidence>
<comment type="caution">
    <text evidence="1">The sequence shown here is derived from an EMBL/GenBank/DDBJ whole genome shotgun (WGS) entry which is preliminary data.</text>
</comment>
<gene>
    <name evidence="1" type="ORF">BLNAU_18554</name>
</gene>
<keyword evidence="2" id="KW-1185">Reference proteome</keyword>
<name>A0ABQ9X6I1_9EUKA</name>
<proteinExistence type="predicted"/>
<dbReference type="Proteomes" id="UP001281761">
    <property type="component" value="Unassembled WGS sequence"/>
</dbReference>